<feature type="non-terminal residue" evidence="1">
    <location>
        <position position="52"/>
    </location>
</feature>
<sequence length="52" mass="5999">MMLEICLVCDYRWHCNGTFDVRNRTGGCFGTMRFHTELAHGANNGIDIAFRF</sequence>
<evidence type="ECO:0000313" key="2">
    <source>
        <dbReference type="Proteomes" id="UP000594638"/>
    </source>
</evidence>
<name>A0A8S0PZ73_OLEEU</name>
<dbReference type="OrthoDB" id="2859658at2759"/>
<organism evidence="1 2">
    <name type="scientific">Olea europaea subsp. europaea</name>
    <dbReference type="NCBI Taxonomy" id="158383"/>
    <lineage>
        <taxon>Eukaryota</taxon>
        <taxon>Viridiplantae</taxon>
        <taxon>Streptophyta</taxon>
        <taxon>Embryophyta</taxon>
        <taxon>Tracheophyta</taxon>
        <taxon>Spermatophyta</taxon>
        <taxon>Magnoliopsida</taxon>
        <taxon>eudicotyledons</taxon>
        <taxon>Gunneridae</taxon>
        <taxon>Pentapetalae</taxon>
        <taxon>asterids</taxon>
        <taxon>lamiids</taxon>
        <taxon>Lamiales</taxon>
        <taxon>Oleaceae</taxon>
        <taxon>Oleeae</taxon>
        <taxon>Olea</taxon>
    </lineage>
</organism>
<dbReference type="SUPFAM" id="SSF48113">
    <property type="entry name" value="Heme-dependent peroxidases"/>
    <property type="match status" value="1"/>
</dbReference>
<accession>A0A8S0PZ73</accession>
<dbReference type="GO" id="GO:0006979">
    <property type="term" value="P:response to oxidative stress"/>
    <property type="evidence" value="ECO:0007669"/>
    <property type="project" value="InterPro"/>
</dbReference>
<comment type="caution">
    <text evidence="1">The sequence shown here is derived from an EMBL/GenBank/DDBJ whole genome shotgun (WGS) entry which is preliminary data.</text>
</comment>
<evidence type="ECO:0000313" key="1">
    <source>
        <dbReference type="EMBL" id="CAA2958966.1"/>
    </source>
</evidence>
<dbReference type="PRINTS" id="PR00459">
    <property type="entry name" value="ASPEROXIDASE"/>
</dbReference>
<protein>
    <submittedName>
        <fullName evidence="1">L-ascorbate peroxidase, cytosolic</fullName>
    </submittedName>
</protein>
<dbReference type="AlphaFoldDB" id="A0A8S0PZ73"/>
<dbReference type="InterPro" id="IPR010255">
    <property type="entry name" value="Haem_peroxidase_sf"/>
</dbReference>
<keyword evidence="1" id="KW-0575">Peroxidase</keyword>
<dbReference type="EMBL" id="CACTIH010000297">
    <property type="protein sequence ID" value="CAA2958966.1"/>
    <property type="molecule type" value="Genomic_DNA"/>
</dbReference>
<dbReference type="Gramene" id="OE9D000117T1">
    <property type="protein sequence ID" value="OE9D000117C1"/>
    <property type="gene ID" value="OE9D000117"/>
</dbReference>
<dbReference type="GO" id="GO:0004601">
    <property type="term" value="F:peroxidase activity"/>
    <property type="evidence" value="ECO:0007669"/>
    <property type="project" value="UniProtKB-KW"/>
</dbReference>
<dbReference type="GO" id="GO:0020037">
    <property type="term" value="F:heme binding"/>
    <property type="evidence" value="ECO:0007669"/>
    <property type="project" value="InterPro"/>
</dbReference>
<keyword evidence="1" id="KW-0560">Oxidoreductase</keyword>
<proteinExistence type="predicted"/>
<dbReference type="InterPro" id="IPR002207">
    <property type="entry name" value="Peroxidase_I"/>
</dbReference>
<dbReference type="Gene3D" id="1.10.520.10">
    <property type="match status" value="1"/>
</dbReference>
<dbReference type="Proteomes" id="UP000594638">
    <property type="component" value="Unassembled WGS sequence"/>
</dbReference>
<gene>
    <name evidence="1" type="ORF">OLEA9_D000117</name>
</gene>
<reference evidence="1 2" key="1">
    <citation type="submission" date="2019-12" db="EMBL/GenBank/DDBJ databases">
        <authorList>
            <person name="Alioto T."/>
            <person name="Alioto T."/>
            <person name="Gomez Garrido J."/>
        </authorList>
    </citation>
    <scope>NUCLEOTIDE SEQUENCE [LARGE SCALE GENOMIC DNA]</scope>
</reference>
<keyword evidence="2" id="KW-1185">Reference proteome</keyword>